<dbReference type="Proteomes" id="UP001144673">
    <property type="component" value="Chromosome 2"/>
</dbReference>
<dbReference type="KEGG" id="amus:LMH87_003536"/>
<gene>
    <name evidence="2" type="ORF">LMH87_003536</name>
</gene>
<feature type="compositionally biased region" description="Polar residues" evidence="1">
    <location>
        <begin position="58"/>
        <end position="69"/>
    </location>
</feature>
<keyword evidence="3" id="KW-1185">Reference proteome</keyword>
<organism evidence="2 3">
    <name type="scientific">Akanthomyces muscarius</name>
    <name type="common">Entomopathogenic fungus</name>
    <name type="synonym">Lecanicillium muscarium</name>
    <dbReference type="NCBI Taxonomy" id="2231603"/>
    <lineage>
        <taxon>Eukaryota</taxon>
        <taxon>Fungi</taxon>
        <taxon>Dikarya</taxon>
        <taxon>Ascomycota</taxon>
        <taxon>Pezizomycotina</taxon>
        <taxon>Sordariomycetes</taxon>
        <taxon>Hypocreomycetidae</taxon>
        <taxon>Hypocreales</taxon>
        <taxon>Cordycipitaceae</taxon>
        <taxon>Akanthomyces</taxon>
    </lineage>
</organism>
<sequence>MMMLAQVPASRDRNRQRRKASSGKLPTGDGGASSLSQAKSGANELQSSILFQPHLSPSAPNSNSACYPT</sequence>
<protein>
    <submittedName>
        <fullName evidence="2">Uncharacterized protein</fullName>
    </submittedName>
</protein>
<feature type="compositionally biased region" description="Polar residues" evidence="1">
    <location>
        <begin position="33"/>
        <end position="50"/>
    </location>
</feature>
<proteinExistence type="predicted"/>
<evidence type="ECO:0000313" key="3">
    <source>
        <dbReference type="Proteomes" id="UP001144673"/>
    </source>
</evidence>
<dbReference type="RefSeq" id="XP_056048331.1">
    <property type="nucleotide sequence ID" value="XM_056194212.1"/>
</dbReference>
<feature type="region of interest" description="Disordered" evidence="1">
    <location>
        <begin position="1"/>
        <end position="69"/>
    </location>
</feature>
<evidence type="ECO:0000313" key="2">
    <source>
        <dbReference type="EMBL" id="KAJ4144661.1"/>
    </source>
</evidence>
<evidence type="ECO:0000256" key="1">
    <source>
        <dbReference type="SAM" id="MobiDB-lite"/>
    </source>
</evidence>
<dbReference type="AlphaFoldDB" id="A0A9W8UG81"/>
<reference evidence="2" key="1">
    <citation type="journal article" date="2023" name="Access Microbiol">
        <title>De-novo genome assembly for Akanthomyces muscarius, a biocontrol agent of insect agricultural pests.</title>
        <authorList>
            <person name="Erdos Z."/>
            <person name="Studholme D.J."/>
            <person name="Raymond B."/>
            <person name="Sharma M."/>
        </authorList>
    </citation>
    <scope>NUCLEOTIDE SEQUENCE</scope>
    <source>
        <strain evidence="2">Ve6</strain>
    </source>
</reference>
<accession>A0A9W8UG81</accession>
<dbReference type="EMBL" id="JAJHUN010000011">
    <property type="protein sequence ID" value="KAJ4144661.1"/>
    <property type="molecule type" value="Genomic_DNA"/>
</dbReference>
<name>A0A9W8UG81_AKAMU</name>
<dbReference type="GeneID" id="80890695"/>
<comment type="caution">
    <text evidence="2">The sequence shown here is derived from an EMBL/GenBank/DDBJ whole genome shotgun (WGS) entry which is preliminary data.</text>
</comment>